<dbReference type="OrthoDB" id="7777568at2"/>
<evidence type="ECO:0000313" key="4">
    <source>
        <dbReference type="Proteomes" id="UP000006833"/>
    </source>
</evidence>
<name>A8LRA4_DINSH</name>
<feature type="domain" description="DUF306" evidence="2">
    <location>
        <begin position="100"/>
        <end position="206"/>
    </location>
</feature>
<evidence type="ECO:0000313" key="3">
    <source>
        <dbReference type="EMBL" id="ABV94027.1"/>
    </source>
</evidence>
<dbReference type="InterPro" id="IPR036328">
    <property type="entry name" value="MliC_sf"/>
</dbReference>
<dbReference type="Gene3D" id="2.40.128.270">
    <property type="match status" value="1"/>
</dbReference>
<evidence type="ECO:0000256" key="1">
    <source>
        <dbReference type="SAM" id="SignalP"/>
    </source>
</evidence>
<dbReference type="EMBL" id="CP000830">
    <property type="protein sequence ID" value="ABV94027.1"/>
    <property type="molecule type" value="Genomic_DNA"/>
</dbReference>
<dbReference type="AlphaFoldDB" id="A8LRA4"/>
<dbReference type="STRING" id="398580.Dshi_2291"/>
<dbReference type="Proteomes" id="UP000006833">
    <property type="component" value="Chromosome"/>
</dbReference>
<dbReference type="HOGENOM" id="CLU_1298148_0_0_5"/>
<gene>
    <name evidence="3" type="ordered locus">Dshi_2291</name>
</gene>
<keyword evidence="1" id="KW-0732">Signal</keyword>
<accession>A8LRA4</accession>
<sequence>MILPRIACVVFIATTFAATTVSAQSMEAVPFTCNDGRSLVAEFGQDSVRVTMEVTLEAQPSGSGFVYSGTPGTLRGQGDEVRWQSTGTDPVICTAVPGGAALVGGVWELVQVGEAEIEETGHHTIGFLADGGLVLRADCNLGRGTWEAEPETNSAGALSVGPVALTRMACAADPVPQMAADLSQATSYRVEERTLRIETRAGVTYSFSVQAE</sequence>
<dbReference type="eggNOG" id="COG3187">
    <property type="taxonomic scope" value="Bacteria"/>
</dbReference>
<dbReference type="InterPro" id="IPR005184">
    <property type="entry name" value="DUF306_Meta_HslJ"/>
</dbReference>
<dbReference type="SUPFAM" id="SSF141488">
    <property type="entry name" value="YdhA-like"/>
    <property type="match status" value="1"/>
</dbReference>
<dbReference type="RefSeq" id="WP_012178958.1">
    <property type="nucleotide sequence ID" value="NC_009952.1"/>
</dbReference>
<organism evidence="3 4">
    <name type="scientific">Dinoroseobacter shibae (strain DSM 16493 / NCIMB 14021 / DFL 12)</name>
    <dbReference type="NCBI Taxonomy" id="398580"/>
    <lineage>
        <taxon>Bacteria</taxon>
        <taxon>Pseudomonadati</taxon>
        <taxon>Pseudomonadota</taxon>
        <taxon>Alphaproteobacteria</taxon>
        <taxon>Rhodobacterales</taxon>
        <taxon>Roseobacteraceae</taxon>
        <taxon>Dinoroseobacter</taxon>
    </lineage>
</organism>
<dbReference type="Pfam" id="PF03724">
    <property type="entry name" value="META"/>
    <property type="match status" value="1"/>
</dbReference>
<evidence type="ECO:0000259" key="2">
    <source>
        <dbReference type="Pfam" id="PF03724"/>
    </source>
</evidence>
<dbReference type="InterPro" id="IPR038670">
    <property type="entry name" value="HslJ-like_sf"/>
</dbReference>
<reference evidence="4" key="1">
    <citation type="journal article" date="2010" name="ISME J.">
        <title>The complete genome sequence of the algal symbiont Dinoroseobacter shibae: a hitchhiker's guide to life in the sea.</title>
        <authorList>
            <person name="Wagner-Dobler I."/>
            <person name="Ballhausen B."/>
            <person name="Berger M."/>
            <person name="Brinkhoff T."/>
            <person name="Buchholz I."/>
            <person name="Bunk B."/>
            <person name="Cypionka H."/>
            <person name="Daniel R."/>
            <person name="Drepper T."/>
            <person name="Gerdts G."/>
            <person name="Hahnke S."/>
            <person name="Han C."/>
            <person name="Jahn D."/>
            <person name="Kalhoefer D."/>
            <person name="Kiss H."/>
            <person name="Klenk H.P."/>
            <person name="Kyrpides N."/>
            <person name="Liebl W."/>
            <person name="Liesegang H."/>
            <person name="Meincke L."/>
            <person name="Pati A."/>
            <person name="Petersen J."/>
            <person name="Piekarski T."/>
            <person name="Pommerenke C."/>
            <person name="Pradella S."/>
            <person name="Pukall R."/>
            <person name="Rabus R."/>
            <person name="Stackebrandt E."/>
            <person name="Thole S."/>
            <person name="Thompson L."/>
            <person name="Tielen P."/>
            <person name="Tomasch J."/>
            <person name="von Jan M."/>
            <person name="Wanphrut N."/>
            <person name="Wichels A."/>
            <person name="Zech H."/>
            <person name="Simon M."/>
        </authorList>
    </citation>
    <scope>NUCLEOTIDE SEQUENCE [LARGE SCALE GENOMIC DNA]</scope>
    <source>
        <strain evidence="4">DSM 16493 / NCIMB 14021 / DFL 12</strain>
    </source>
</reference>
<protein>
    <recommendedName>
        <fullName evidence="2">DUF306 domain-containing protein</fullName>
    </recommendedName>
</protein>
<dbReference type="KEGG" id="dsh:Dshi_2291"/>
<keyword evidence="4" id="KW-1185">Reference proteome</keyword>
<proteinExistence type="predicted"/>
<feature type="signal peptide" evidence="1">
    <location>
        <begin position="1"/>
        <end position="23"/>
    </location>
</feature>
<feature type="chain" id="PRO_5002723558" description="DUF306 domain-containing protein" evidence="1">
    <location>
        <begin position="24"/>
        <end position="212"/>
    </location>
</feature>